<dbReference type="OMA" id="YNMTESI"/>
<dbReference type="PANTHER" id="PTHR11461:SF372">
    <property type="entry name" value="ACCESSORY GLAND PROTEIN ACP76A-RELATED"/>
    <property type="match status" value="1"/>
</dbReference>
<organism evidence="6 7">
    <name type="scientific">Anopheles stephensi</name>
    <name type="common">Indo-Pakistan malaria mosquito</name>
    <dbReference type="NCBI Taxonomy" id="30069"/>
    <lineage>
        <taxon>Eukaryota</taxon>
        <taxon>Metazoa</taxon>
        <taxon>Ecdysozoa</taxon>
        <taxon>Arthropoda</taxon>
        <taxon>Hexapoda</taxon>
        <taxon>Insecta</taxon>
        <taxon>Pterygota</taxon>
        <taxon>Neoptera</taxon>
        <taxon>Endopterygota</taxon>
        <taxon>Diptera</taxon>
        <taxon>Nematocera</taxon>
        <taxon>Culicoidea</taxon>
        <taxon>Culicidae</taxon>
        <taxon>Anophelinae</taxon>
        <taxon>Anopheles</taxon>
    </lineage>
</organism>
<sequence length="968" mass="105529">MSLSTVKTTATAFTKQPTKAPPEQPLVTEVTVKPVEASSMVEHSSQRSEEVSDGDNLVEYSTEQSSEKWNECGSNESYTTSEEASAEGTTTQHLLTKLDESEPESTVNPVAMAAQDSSDTNTSLESTTPKEEEEDSETSADESNSTEELFKTTGGLSTWFMDPVTQKTQAASEVKQTLTSSGDDVQPETTLATGSMLDEEEQPIPTTTSVEIDSSTVLQDSTGYSDEQQQFDEMSLTTLNLYSEESTTQTDAEQTVLPQDTSTIPSDAQHAIHKIIESLQSINDNSASDESDEADSQESMYPGDVPGMSYDTDAQSSINAIIQSLGQGALGGAGGDSSIFSITTESITTPEEELATVTQPVVKSNPSTVQPVLKTSKPTVAPEEPQSTSIFNYNTNIMETIEKFLSSFGSLPKESTYSANLTKLNILSDYPAEINMTDYVDRTATVASVLKFPQSASREEVADVTDEVESFEDTTTESELTLADQPILSDPMASFMKLGEMLTMGTKISSTERPAPVQQLEVKTAIDEEETELLRFLQICSNLGTTVYDYLTDASHGTRSLLGGRSLVYSPFATITTLSMLFLGTRGTTAESINGVIGLDEMTSFNPHLFFKSIAADLTPKYRRTFAREGNGSGADSTFSRTLLSDESRGGLQRFFKARIQEIYSTVAETVDFRQKDMLLRHMNGDFPREYVDTLKQLRSPLVSISRNRYRHDCNGAATSFGTLQFKQRNSASPPSIVPSVSFRSGFSTGYSKVLDATILALPGSTSNVSVYFIKPSTAASDVSELEAHLRNQSISNVLKLFPDETVRTAYAEVQLPYFTQTTIYNMTESIRQLGLQNLFEPSVANFNGLQDSATANLHLSEFIQTDSFALCGAAAGESVARTIPLRSFSTNLVKHTVEPAGDRLMRRNGRKLALRNRSAFETVPNLQDSSSSSSSSSKLVFDTPFFYLVRHNPTGMVLYMGRFVGNA</sequence>
<dbReference type="SMART" id="SM00093">
    <property type="entry name" value="SERPIN"/>
    <property type="match status" value="1"/>
</dbReference>
<feature type="region of interest" description="Disordered" evidence="4">
    <location>
        <begin position="1"/>
        <end position="228"/>
    </location>
</feature>
<feature type="compositionally biased region" description="Acidic residues" evidence="4">
    <location>
        <begin position="287"/>
        <end position="296"/>
    </location>
</feature>
<dbReference type="InterPro" id="IPR000215">
    <property type="entry name" value="Serpin_fam"/>
</dbReference>
<feature type="domain" description="Serpin" evidence="5">
    <location>
        <begin position="545"/>
        <end position="967"/>
    </location>
</feature>
<keyword evidence="2" id="KW-0722">Serine protease inhibitor</keyword>
<evidence type="ECO:0000256" key="2">
    <source>
        <dbReference type="ARBA" id="ARBA00022900"/>
    </source>
</evidence>
<keyword evidence="7" id="KW-1185">Reference proteome</keyword>
<evidence type="ECO:0000256" key="1">
    <source>
        <dbReference type="ARBA" id="ARBA00022690"/>
    </source>
</evidence>
<dbReference type="STRING" id="30069.A0A182YJ23"/>
<feature type="compositionally biased region" description="Acidic residues" evidence="4">
    <location>
        <begin position="131"/>
        <end position="140"/>
    </location>
</feature>
<feature type="region of interest" description="Disordered" evidence="4">
    <location>
        <begin position="368"/>
        <end position="387"/>
    </location>
</feature>
<dbReference type="GO" id="GO:0005615">
    <property type="term" value="C:extracellular space"/>
    <property type="evidence" value="ECO:0007669"/>
    <property type="project" value="InterPro"/>
</dbReference>
<reference evidence="6" key="2">
    <citation type="submission" date="2020-05" db="UniProtKB">
        <authorList>
            <consortium name="EnsemblMetazoa"/>
        </authorList>
    </citation>
    <scope>IDENTIFICATION</scope>
    <source>
        <strain evidence="6">Indian</strain>
    </source>
</reference>
<dbReference type="Pfam" id="PF00079">
    <property type="entry name" value="Serpin"/>
    <property type="match status" value="2"/>
</dbReference>
<evidence type="ECO:0000313" key="6">
    <source>
        <dbReference type="EnsemblMetazoa" id="ASTEI08459-PA"/>
    </source>
</evidence>
<evidence type="ECO:0000256" key="3">
    <source>
        <dbReference type="RuleBase" id="RU000411"/>
    </source>
</evidence>
<feature type="compositionally biased region" description="Low complexity" evidence="4">
    <location>
        <begin position="74"/>
        <end position="91"/>
    </location>
</feature>
<dbReference type="Gene3D" id="3.30.497.10">
    <property type="entry name" value="Antithrombin, subunit I, domain 2"/>
    <property type="match status" value="2"/>
</dbReference>
<accession>A0A182YJ23</accession>
<dbReference type="VEuPathDB" id="VectorBase:ASTE009223"/>
<keyword evidence="1" id="KW-0646">Protease inhibitor</keyword>
<dbReference type="InterPro" id="IPR036186">
    <property type="entry name" value="Serpin_sf"/>
</dbReference>
<proteinExistence type="inferred from homology"/>
<reference evidence="7" key="1">
    <citation type="journal article" date="2014" name="Genome Biol.">
        <title>Genome analysis of a major urban malaria vector mosquito, Anopheles stephensi.</title>
        <authorList>
            <person name="Jiang X."/>
            <person name="Peery A."/>
            <person name="Hall A.B."/>
            <person name="Sharma A."/>
            <person name="Chen X.G."/>
            <person name="Waterhouse R.M."/>
            <person name="Komissarov A."/>
            <person name="Riehle M.M."/>
            <person name="Shouche Y."/>
            <person name="Sharakhova M.V."/>
            <person name="Lawson D."/>
            <person name="Pakpour N."/>
            <person name="Arensburger P."/>
            <person name="Davidson V.L."/>
            <person name="Eiglmeier K."/>
            <person name="Emrich S."/>
            <person name="George P."/>
            <person name="Kennedy R.C."/>
            <person name="Mane S.P."/>
            <person name="Maslen G."/>
            <person name="Oringanje C."/>
            <person name="Qi Y."/>
            <person name="Settlage R."/>
            <person name="Tojo M."/>
            <person name="Tubio J.M."/>
            <person name="Unger M.F."/>
            <person name="Wang B."/>
            <person name="Vernick K.D."/>
            <person name="Ribeiro J.M."/>
            <person name="James A.A."/>
            <person name="Michel K."/>
            <person name="Riehle M.A."/>
            <person name="Luckhart S."/>
            <person name="Sharakhov I.V."/>
            <person name="Tu Z."/>
        </authorList>
    </citation>
    <scope>NUCLEOTIDE SEQUENCE [LARGE SCALE GENOMIC DNA]</scope>
    <source>
        <strain evidence="7">Indian</strain>
    </source>
</reference>
<evidence type="ECO:0000313" key="7">
    <source>
        <dbReference type="Proteomes" id="UP000076408"/>
    </source>
</evidence>
<comment type="similarity">
    <text evidence="3">Belongs to the serpin family.</text>
</comment>
<dbReference type="InterPro" id="IPR042178">
    <property type="entry name" value="Serpin_sf_1"/>
</dbReference>
<dbReference type="InterPro" id="IPR042185">
    <property type="entry name" value="Serpin_sf_2"/>
</dbReference>
<dbReference type="AlphaFoldDB" id="A0A182YJ23"/>
<dbReference type="GO" id="GO:0004867">
    <property type="term" value="F:serine-type endopeptidase inhibitor activity"/>
    <property type="evidence" value="ECO:0007669"/>
    <property type="project" value="UniProtKB-KW"/>
</dbReference>
<feature type="compositionally biased region" description="Polar residues" evidence="4">
    <location>
        <begin position="165"/>
        <end position="193"/>
    </location>
</feature>
<evidence type="ECO:0000256" key="4">
    <source>
        <dbReference type="SAM" id="MobiDB-lite"/>
    </source>
</evidence>
<feature type="compositionally biased region" description="Polar residues" evidence="4">
    <location>
        <begin position="204"/>
        <end position="228"/>
    </location>
</feature>
<name>A0A182YJ23_ANOST</name>
<dbReference type="Gene3D" id="2.30.39.10">
    <property type="entry name" value="Alpha-1-antitrypsin, domain 1"/>
    <property type="match status" value="1"/>
</dbReference>
<protein>
    <recommendedName>
        <fullName evidence="5">Serpin domain-containing protein</fullName>
    </recommendedName>
</protein>
<feature type="compositionally biased region" description="Polar residues" evidence="4">
    <location>
        <begin position="1"/>
        <end position="17"/>
    </location>
</feature>
<dbReference type="EnsemblMetazoa" id="ASTEI08459-RA">
    <property type="protein sequence ID" value="ASTEI08459-PA"/>
    <property type="gene ID" value="ASTEI08459"/>
</dbReference>
<dbReference type="SUPFAM" id="SSF56574">
    <property type="entry name" value="Serpins"/>
    <property type="match status" value="1"/>
</dbReference>
<feature type="region of interest" description="Disordered" evidence="4">
    <location>
        <begin position="284"/>
        <end position="307"/>
    </location>
</feature>
<dbReference type="Proteomes" id="UP000076408">
    <property type="component" value="Unassembled WGS sequence"/>
</dbReference>
<evidence type="ECO:0000259" key="5">
    <source>
        <dbReference type="SMART" id="SM00093"/>
    </source>
</evidence>
<dbReference type="PANTHER" id="PTHR11461">
    <property type="entry name" value="SERINE PROTEASE INHIBITOR, SERPIN"/>
    <property type="match status" value="1"/>
</dbReference>
<dbReference type="InterPro" id="IPR023796">
    <property type="entry name" value="Serpin_dom"/>
</dbReference>
<dbReference type="VEuPathDB" id="VectorBase:ASTEI20_043058"/>
<dbReference type="VEuPathDB" id="VectorBase:ASTEI08459"/>